<evidence type="ECO:0000313" key="4">
    <source>
        <dbReference type="Proteomes" id="UP000664417"/>
    </source>
</evidence>
<comment type="caution">
    <text evidence="3">The sequence shown here is derived from an EMBL/GenBank/DDBJ whole genome shotgun (WGS) entry which is preliminary data.</text>
</comment>
<dbReference type="PANTHER" id="PTHR10098:SF108">
    <property type="entry name" value="TETRATRICOPEPTIDE REPEAT PROTEIN 28"/>
    <property type="match status" value="1"/>
</dbReference>
<evidence type="ECO:0000256" key="1">
    <source>
        <dbReference type="PROSITE-ProRule" id="PRU00339"/>
    </source>
</evidence>
<reference evidence="3" key="1">
    <citation type="submission" date="2021-03" db="EMBL/GenBank/DDBJ databases">
        <authorList>
            <person name="Wang G."/>
        </authorList>
    </citation>
    <scope>NUCLEOTIDE SEQUENCE</scope>
    <source>
        <strain evidence="3">KCTC 12899</strain>
    </source>
</reference>
<dbReference type="Proteomes" id="UP000664417">
    <property type="component" value="Unassembled WGS sequence"/>
</dbReference>
<protein>
    <submittedName>
        <fullName evidence="3">CHAT domain-containing protein</fullName>
    </submittedName>
</protein>
<gene>
    <name evidence="3" type="ORF">J3U88_23310</name>
</gene>
<proteinExistence type="predicted"/>
<dbReference type="PANTHER" id="PTHR10098">
    <property type="entry name" value="RAPSYN-RELATED"/>
    <property type="match status" value="1"/>
</dbReference>
<dbReference type="Pfam" id="PF14938">
    <property type="entry name" value="SNAP"/>
    <property type="match status" value="1"/>
</dbReference>
<dbReference type="EMBL" id="JAFREP010000024">
    <property type="protein sequence ID" value="MBO1321430.1"/>
    <property type="molecule type" value="Genomic_DNA"/>
</dbReference>
<accession>A0A8J7QNW5</accession>
<dbReference type="Pfam" id="PF12770">
    <property type="entry name" value="CHAT"/>
    <property type="match status" value="1"/>
</dbReference>
<sequence>MHRHLLPLLLFVPVFGWQHASLFGAPPSLTLADGDRIRLDVAQNTRWSIPLKAGDGLDAQVIQAGIDVVVRFRDPTGQVLLTVDSPNRDQGPEPLSFIAPEDGAYGLEIQPWNPAQQGTGTVLLAVRRLGRVDAALSRRAAAVRHYARAPAHRDAGALDAAAAAYAAAAAAWHHADDVYPRGCALLEQGSALTALGEPADAPLLAARACFANAGDWAMASDAGLKAAASKAARGRRKQAEIFYTEAMDAAVLSGSSAHQARAANNHGWFLHQQGELRRALIAYDQALHHWRETDQAWEHANTLQNAARTYQLLGRLDHAADVLQAAVDLFAPLADPDRQCSLHLDAGWLAYRRKDWATAQKHLNQARRLAAIHLTPKAEAACLDRLGSLAREQGQATTARNHYQQALALYPSDANLARARTTINLSELDLNQGRAERVVAPLRAAAAVVAGAGDQHALLHCHFLLGKAFAATGQHRHEAEMVTRVSEHLTKLADATGTNQQGTALLETRTFYIEYLLDFYARGHVHRREDGAAAKALQLWEGFRARNLATGFGNEATASVLPPSQAAELAAIRSRLITQRAAMTDAERAADAERLEVLHTQVRDLLRQREAVMERLPPTNTAKPQNLGPADWHALVDPGVLVLVYFHGPSRGFVWALTHNSLDFYPLQPIDAALVKVTRQSLRGPAWQAAWPLRRAQLGALLLGPVAKHLPGVRHLAVLGHETSARIPFQVLAPAAGEPPLVERFATVQLASLQTLAQYRNRAATRAPAPRTLAIVGDPVFGAMDPRGTAAKATSTWQPANPELETILQHTGLSRLAPLKHAAREVANIAALVPNSDHARLEGFAANLTRWHQLPPRDFRFLHFATHGLQPGRYPTFSGIVLSLYDAEGRARPGYLDAAVIKQSPLNAELVVLSSCHSGFDGVASSITGPSGLCGAFFEAGAQRLLVSLWPVNDAATTRLMTHFYEELLVKGKRPAAALQAAQIRTAKTPRFSAPFYWAGFVLLGDWR</sequence>
<feature type="domain" description="CHAT" evidence="2">
    <location>
        <begin position="697"/>
        <end position="1006"/>
    </location>
</feature>
<dbReference type="SMART" id="SM00028">
    <property type="entry name" value="TPR"/>
    <property type="match status" value="4"/>
</dbReference>
<dbReference type="RefSeq" id="WP_207861404.1">
    <property type="nucleotide sequence ID" value="NZ_JAFREP010000024.1"/>
</dbReference>
<dbReference type="InterPro" id="IPR019734">
    <property type="entry name" value="TPR_rpt"/>
</dbReference>
<organism evidence="3 4">
    <name type="scientific">Acanthopleuribacter pedis</name>
    <dbReference type="NCBI Taxonomy" id="442870"/>
    <lineage>
        <taxon>Bacteria</taxon>
        <taxon>Pseudomonadati</taxon>
        <taxon>Acidobacteriota</taxon>
        <taxon>Holophagae</taxon>
        <taxon>Acanthopleuribacterales</taxon>
        <taxon>Acanthopleuribacteraceae</taxon>
        <taxon>Acanthopleuribacter</taxon>
    </lineage>
</organism>
<dbReference type="SUPFAM" id="SSF48452">
    <property type="entry name" value="TPR-like"/>
    <property type="match status" value="1"/>
</dbReference>
<keyword evidence="1" id="KW-0802">TPR repeat</keyword>
<dbReference type="Gene3D" id="1.25.40.10">
    <property type="entry name" value="Tetratricopeptide repeat domain"/>
    <property type="match status" value="1"/>
</dbReference>
<keyword evidence="4" id="KW-1185">Reference proteome</keyword>
<feature type="repeat" description="TPR" evidence="1">
    <location>
        <begin position="380"/>
        <end position="413"/>
    </location>
</feature>
<dbReference type="InterPro" id="IPR024983">
    <property type="entry name" value="CHAT_dom"/>
</dbReference>
<dbReference type="InterPro" id="IPR011990">
    <property type="entry name" value="TPR-like_helical_dom_sf"/>
</dbReference>
<dbReference type="AlphaFoldDB" id="A0A8J7QNW5"/>
<evidence type="ECO:0000313" key="3">
    <source>
        <dbReference type="EMBL" id="MBO1321430.1"/>
    </source>
</evidence>
<evidence type="ECO:0000259" key="2">
    <source>
        <dbReference type="Pfam" id="PF12770"/>
    </source>
</evidence>
<name>A0A8J7QNW5_9BACT</name>
<dbReference type="PROSITE" id="PS50005">
    <property type="entry name" value="TPR"/>
    <property type="match status" value="1"/>
</dbReference>